<protein>
    <submittedName>
        <fullName evidence="1">Uncharacterized protein</fullName>
    </submittedName>
</protein>
<proteinExistence type="predicted"/>
<name>A0A1G2ITH6_9BACT</name>
<dbReference type="Proteomes" id="UP000178650">
    <property type="component" value="Unassembled WGS sequence"/>
</dbReference>
<dbReference type="AlphaFoldDB" id="A0A1G2ITH6"/>
<accession>A0A1G2ITH6</accession>
<organism evidence="1 2">
    <name type="scientific">Candidatus Staskawiczbacteria bacterium RIFOXYB1_FULL_37_44</name>
    <dbReference type="NCBI Taxonomy" id="1802223"/>
    <lineage>
        <taxon>Bacteria</taxon>
        <taxon>Candidatus Staskawicziibacteriota</taxon>
    </lineage>
</organism>
<dbReference type="EMBL" id="MHPJ01000026">
    <property type="protein sequence ID" value="OGZ78194.1"/>
    <property type="molecule type" value="Genomic_DNA"/>
</dbReference>
<gene>
    <name evidence="1" type="ORF">A2358_02500</name>
</gene>
<reference evidence="1 2" key="1">
    <citation type="journal article" date="2016" name="Nat. Commun.">
        <title>Thousands of microbial genomes shed light on interconnected biogeochemical processes in an aquifer system.</title>
        <authorList>
            <person name="Anantharaman K."/>
            <person name="Brown C.T."/>
            <person name="Hug L.A."/>
            <person name="Sharon I."/>
            <person name="Castelle C.J."/>
            <person name="Probst A.J."/>
            <person name="Thomas B.C."/>
            <person name="Singh A."/>
            <person name="Wilkins M.J."/>
            <person name="Karaoz U."/>
            <person name="Brodie E.L."/>
            <person name="Williams K.H."/>
            <person name="Hubbard S.S."/>
            <person name="Banfield J.F."/>
        </authorList>
    </citation>
    <scope>NUCLEOTIDE SEQUENCE [LARGE SCALE GENOMIC DNA]</scope>
</reference>
<sequence>MVSLNIIIKQGKKSHKKMVEFDVDQFERLAAAFGMFNPDFIKRLDKAEKDVKAGRIRKINSLKDLDK</sequence>
<comment type="caution">
    <text evidence="1">The sequence shown here is derived from an EMBL/GenBank/DDBJ whole genome shotgun (WGS) entry which is preliminary data.</text>
</comment>
<evidence type="ECO:0000313" key="2">
    <source>
        <dbReference type="Proteomes" id="UP000178650"/>
    </source>
</evidence>
<evidence type="ECO:0000313" key="1">
    <source>
        <dbReference type="EMBL" id="OGZ78194.1"/>
    </source>
</evidence>
<dbReference type="STRING" id="1802223.A2358_02500"/>